<keyword evidence="1" id="KW-0732">Signal</keyword>
<proteinExistence type="predicted"/>
<feature type="signal peptide" evidence="1">
    <location>
        <begin position="1"/>
        <end position="18"/>
    </location>
</feature>
<dbReference type="AlphaFoldDB" id="A0AAX4HPD2"/>
<evidence type="ECO:0000256" key="1">
    <source>
        <dbReference type="SAM" id="SignalP"/>
    </source>
</evidence>
<feature type="chain" id="PRO_5043702260" evidence="1">
    <location>
        <begin position="19"/>
        <end position="364"/>
    </location>
</feature>
<evidence type="ECO:0000313" key="2">
    <source>
        <dbReference type="EMBL" id="WPU65025.1"/>
    </source>
</evidence>
<keyword evidence="3" id="KW-1185">Reference proteome</keyword>
<gene>
    <name evidence="2" type="ORF">SOO65_20215</name>
</gene>
<accession>A0AAX4HPD2</accession>
<dbReference type="EMBL" id="CP139487">
    <property type="protein sequence ID" value="WPU65025.1"/>
    <property type="molecule type" value="Genomic_DNA"/>
</dbReference>
<name>A0AAX4HPD2_9BACT</name>
<reference evidence="2 3" key="1">
    <citation type="submission" date="2023-11" db="EMBL/GenBank/DDBJ databases">
        <title>Peredibacter starrii A3.12.</title>
        <authorList>
            <person name="Mitchell R.J."/>
        </authorList>
    </citation>
    <scope>NUCLEOTIDE SEQUENCE [LARGE SCALE GENOMIC DNA]</scope>
    <source>
        <strain evidence="2 3">A3.12</strain>
    </source>
</reference>
<dbReference type="KEGG" id="psti:SOO65_20215"/>
<sequence>MIKTFFILLLCMSSLTFAQDWVENGGIKFHSSCEKNFGKDFSKNIHEGFKIGLSCLKRLNTPQTKNHASKISDLISSGKLLIGCHQDSYFKKSKTSAAHASLGSREDDPETGLFHPYFAFNSLLANESWYDEQFIKTTAFHESFHIIGYAHGRTEEYAYACDECCFSNNEKAKAMACKVCSRSYDNGLKDPNYMEDFMDYHKVSDEQKYLRAPVVIRRGLIMNPQSVIHREILLDYDSSQNPVAIYSAKEWLDAIQSEFILSLSGKKLSDAALEHAALLETIHKTRKYLLNNEISASIDSFLETDVESMKQYFAINPEEAILVWYSLFEDVDTLIDVVYTTDRRDLEDVFKKYDELIATRPTNQ</sequence>
<dbReference type="Proteomes" id="UP001324634">
    <property type="component" value="Chromosome"/>
</dbReference>
<dbReference type="RefSeq" id="WP_321394938.1">
    <property type="nucleotide sequence ID" value="NZ_CP139487.1"/>
</dbReference>
<protein>
    <submittedName>
        <fullName evidence="2">Uncharacterized protein</fullName>
    </submittedName>
</protein>
<evidence type="ECO:0000313" key="3">
    <source>
        <dbReference type="Proteomes" id="UP001324634"/>
    </source>
</evidence>
<organism evidence="2 3">
    <name type="scientific">Peredibacter starrii</name>
    <dbReference type="NCBI Taxonomy" id="28202"/>
    <lineage>
        <taxon>Bacteria</taxon>
        <taxon>Pseudomonadati</taxon>
        <taxon>Bdellovibrionota</taxon>
        <taxon>Bacteriovoracia</taxon>
        <taxon>Bacteriovoracales</taxon>
        <taxon>Bacteriovoracaceae</taxon>
        <taxon>Peredibacter</taxon>
    </lineage>
</organism>